<name>A0A2G6E4J1_9BACT</name>
<gene>
    <name evidence="2" type="ORF">CSB45_08735</name>
</gene>
<proteinExistence type="predicted"/>
<evidence type="ECO:0000313" key="2">
    <source>
        <dbReference type="EMBL" id="PID57000.1"/>
    </source>
</evidence>
<reference evidence="2 3" key="1">
    <citation type="submission" date="2017-10" db="EMBL/GenBank/DDBJ databases">
        <title>Novel microbial diversity and functional potential in the marine mammal oral microbiome.</title>
        <authorList>
            <person name="Dudek N.K."/>
            <person name="Sun C.L."/>
            <person name="Burstein D."/>
            <person name="Kantor R.S."/>
            <person name="Aliaga Goltsman D.S."/>
            <person name="Bik E.M."/>
            <person name="Thomas B.C."/>
            <person name="Banfield J.F."/>
            <person name="Relman D.A."/>
        </authorList>
    </citation>
    <scope>NUCLEOTIDE SEQUENCE [LARGE SCALE GENOMIC DNA]</scope>
    <source>
        <strain evidence="2">DOLZORAL124_49_17</strain>
    </source>
</reference>
<protein>
    <submittedName>
        <fullName evidence="2">Uncharacterized protein</fullName>
    </submittedName>
</protein>
<feature type="compositionally biased region" description="Basic and acidic residues" evidence="1">
    <location>
        <begin position="13"/>
        <end position="22"/>
    </location>
</feature>
<organism evidence="2 3">
    <name type="scientific">candidate division KSB3 bacterium</name>
    <dbReference type="NCBI Taxonomy" id="2044937"/>
    <lineage>
        <taxon>Bacteria</taxon>
        <taxon>candidate division KSB3</taxon>
    </lineage>
</organism>
<sequence>MLQGQRPSASVDLRPDILDRASRPAAGTSVERFVPGPFMGSRALHCGSWLKKILTQARKPRIIVAEHTSPLFMNTADDCPLQHTQHRVALGNKSTHSYAQ</sequence>
<feature type="region of interest" description="Disordered" evidence="1">
    <location>
        <begin position="1"/>
        <end position="26"/>
    </location>
</feature>
<comment type="caution">
    <text evidence="2">The sequence shown here is derived from an EMBL/GenBank/DDBJ whole genome shotgun (WGS) entry which is preliminary data.</text>
</comment>
<dbReference type="Proteomes" id="UP000229740">
    <property type="component" value="Unassembled WGS sequence"/>
</dbReference>
<evidence type="ECO:0000313" key="3">
    <source>
        <dbReference type="Proteomes" id="UP000229740"/>
    </source>
</evidence>
<evidence type="ECO:0000256" key="1">
    <source>
        <dbReference type="SAM" id="MobiDB-lite"/>
    </source>
</evidence>
<dbReference type="EMBL" id="PDPS01000029">
    <property type="protein sequence ID" value="PID57000.1"/>
    <property type="molecule type" value="Genomic_DNA"/>
</dbReference>
<dbReference type="AlphaFoldDB" id="A0A2G6E4J1"/>
<accession>A0A2G6E4J1</accession>